<sequence>MILLQKNRHLKTNPIWDLLKKAALIVLLIPFIGLSQNTAEYGVFENAILRANPAQVTQFEQGLMAHNKKFHGNGPYATRVYWISNGPNTGSYVWVMGPFPWSSLDNRPTQKDGHDDDWNTNVAPYTTADSGHTSYWRFEAEMSRFPKDFTIKNMEVNYWDMKRGKMNDAKALVKKINKVYADKSPEETYGIYTNEFSSTKEGRDMAVISFFDKSSWLGRDNNFVSKYESVYGKSSWATFLKDWMALTDGVETEIWILRPELSGISGDVKVSERK</sequence>
<gene>
    <name evidence="1" type="ORF">BXY82_2220</name>
</gene>
<comment type="caution">
    <text evidence="1">The sequence shown here is derived from an EMBL/GenBank/DDBJ whole genome shotgun (WGS) entry which is preliminary data.</text>
</comment>
<evidence type="ECO:0008006" key="3">
    <source>
        <dbReference type="Google" id="ProtNLM"/>
    </source>
</evidence>
<proteinExistence type="predicted"/>
<dbReference type="AlphaFoldDB" id="A0A4R7PYW3"/>
<evidence type="ECO:0000313" key="1">
    <source>
        <dbReference type="EMBL" id="TDU40178.1"/>
    </source>
</evidence>
<dbReference type="RefSeq" id="WP_243835782.1">
    <property type="nucleotide sequence ID" value="NZ_SOBW01000008.1"/>
</dbReference>
<accession>A0A4R7PYW3</accession>
<name>A0A4R7PYW3_9FLAO</name>
<dbReference type="EMBL" id="SOBW01000008">
    <property type="protein sequence ID" value="TDU40178.1"/>
    <property type="molecule type" value="Genomic_DNA"/>
</dbReference>
<protein>
    <recommendedName>
        <fullName evidence="3">NIPSNAP protein</fullName>
    </recommendedName>
</protein>
<dbReference type="Proteomes" id="UP000294689">
    <property type="component" value="Unassembled WGS sequence"/>
</dbReference>
<organism evidence="1 2">
    <name type="scientific">Gelidibacter sediminis</name>
    <dbReference type="NCBI Taxonomy" id="1608710"/>
    <lineage>
        <taxon>Bacteria</taxon>
        <taxon>Pseudomonadati</taxon>
        <taxon>Bacteroidota</taxon>
        <taxon>Flavobacteriia</taxon>
        <taxon>Flavobacteriales</taxon>
        <taxon>Flavobacteriaceae</taxon>
        <taxon>Gelidibacter</taxon>
    </lineage>
</organism>
<evidence type="ECO:0000313" key="2">
    <source>
        <dbReference type="Proteomes" id="UP000294689"/>
    </source>
</evidence>
<keyword evidence="2" id="KW-1185">Reference proteome</keyword>
<reference evidence="1 2" key="1">
    <citation type="submission" date="2019-03" db="EMBL/GenBank/DDBJ databases">
        <title>Genomic Encyclopedia of Archaeal and Bacterial Type Strains, Phase II (KMG-II): from individual species to whole genera.</title>
        <authorList>
            <person name="Goeker M."/>
        </authorList>
    </citation>
    <scope>NUCLEOTIDE SEQUENCE [LARGE SCALE GENOMIC DNA]</scope>
    <source>
        <strain evidence="1 2">DSM 28135</strain>
    </source>
</reference>